<keyword evidence="3" id="KW-0378">Hydrolase</keyword>
<dbReference type="PROSITE" id="PS51934">
    <property type="entry name" value="LRAT"/>
    <property type="match status" value="1"/>
</dbReference>
<evidence type="ECO:0000256" key="4">
    <source>
        <dbReference type="ARBA" id="ARBA00023098"/>
    </source>
</evidence>
<protein>
    <recommendedName>
        <fullName evidence="5">LRAT domain-containing protein</fullName>
    </recommendedName>
</protein>
<evidence type="ECO:0000259" key="5">
    <source>
        <dbReference type="PROSITE" id="PS51934"/>
    </source>
</evidence>
<dbReference type="GO" id="GO:0070292">
    <property type="term" value="P:N-acylphosphatidylethanolamine metabolic process"/>
    <property type="evidence" value="ECO:0007669"/>
    <property type="project" value="TreeGrafter"/>
</dbReference>
<dbReference type="GO" id="GO:0005737">
    <property type="term" value="C:cytoplasm"/>
    <property type="evidence" value="ECO:0007669"/>
    <property type="project" value="TreeGrafter"/>
</dbReference>
<proteinExistence type="inferred from homology"/>
<organism evidence="6 7">
    <name type="scientific">Sinocyclocheilus anshuiensis</name>
    <dbReference type="NCBI Taxonomy" id="1608454"/>
    <lineage>
        <taxon>Eukaryota</taxon>
        <taxon>Metazoa</taxon>
        <taxon>Chordata</taxon>
        <taxon>Craniata</taxon>
        <taxon>Vertebrata</taxon>
        <taxon>Euteleostomi</taxon>
        <taxon>Actinopterygii</taxon>
        <taxon>Neopterygii</taxon>
        <taxon>Teleostei</taxon>
        <taxon>Ostariophysi</taxon>
        <taxon>Cypriniformes</taxon>
        <taxon>Cyprinidae</taxon>
        <taxon>Cyprininae</taxon>
        <taxon>Sinocyclocheilus</taxon>
    </lineage>
</organism>
<dbReference type="InterPro" id="IPR051496">
    <property type="entry name" value="H-rev107_PLA/AT"/>
</dbReference>
<reference evidence="6" key="1">
    <citation type="submission" date="2025-08" db="UniProtKB">
        <authorList>
            <consortium name="Ensembl"/>
        </authorList>
    </citation>
    <scope>IDENTIFICATION</scope>
</reference>
<evidence type="ECO:0000256" key="2">
    <source>
        <dbReference type="ARBA" id="ARBA00022679"/>
    </source>
</evidence>
<keyword evidence="7" id="KW-1185">Reference proteome</keyword>
<evidence type="ECO:0000313" key="7">
    <source>
        <dbReference type="Proteomes" id="UP000472260"/>
    </source>
</evidence>
<keyword evidence="4" id="KW-0443">Lipid metabolism</keyword>
<dbReference type="GO" id="GO:0004623">
    <property type="term" value="F:phospholipase A2 activity"/>
    <property type="evidence" value="ECO:0007669"/>
    <property type="project" value="TreeGrafter"/>
</dbReference>
<evidence type="ECO:0000313" key="6">
    <source>
        <dbReference type="Ensembl" id="ENSSANP00000059054.1"/>
    </source>
</evidence>
<accession>A0A671PS34</accession>
<feature type="domain" description="LRAT" evidence="5">
    <location>
        <begin position="40"/>
        <end position="152"/>
    </location>
</feature>
<dbReference type="PANTHER" id="PTHR13943">
    <property type="entry name" value="HRAS-LIKE SUPPRESSOR - RELATED"/>
    <property type="match status" value="1"/>
</dbReference>
<sequence length="169" mass="19120">MCLPLSPAPPVILSPSSSVRSRSVSRESLSVSFCAPGVSHDPLPYSEYQHWAVYVGEGHVIHLAPPCDLMVALSFYFFLYTTVKKGKLYVVVGNNDYRINNILDEKYEPRPIQEIVQDAHGLLGKELPYSVLTRHCEHFVTELRYGKPQSCQVQPLGPYHKNKNQEYSL</sequence>
<dbReference type="PANTHER" id="PTHR13943:SF31">
    <property type="entry name" value="PHOSPHOLIPASE A AND ACYLTRANSFERASE 3"/>
    <property type="match status" value="1"/>
</dbReference>
<dbReference type="InterPro" id="IPR007053">
    <property type="entry name" value="LRAT_dom"/>
</dbReference>
<dbReference type="Pfam" id="PF04970">
    <property type="entry name" value="LRAT"/>
    <property type="match status" value="1"/>
</dbReference>
<reference evidence="6" key="2">
    <citation type="submission" date="2025-09" db="UniProtKB">
        <authorList>
            <consortium name="Ensembl"/>
        </authorList>
    </citation>
    <scope>IDENTIFICATION</scope>
</reference>
<name>A0A671PS34_9TELE</name>
<dbReference type="Ensembl" id="ENSSANT00000062826.1">
    <property type="protein sequence ID" value="ENSSANP00000059054.1"/>
    <property type="gene ID" value="ENSSANG00000029514.1"/>
</dbReference>
<evidence type="ECO:0000256" key="1">
    <source>
        <dbReference type="ARBA" id="ARBA00007824"/>
    </source>
</evidence>
<dbReference type="AlphaFoldDB" id="A0A671PS34"/>
<comment type="similarity">
    <text evidence="1">Belongs to the H-rev107 family.</text>
</comment>
<dbReference type="GO" id="GO:0016410">
    <property type="term" value="F:N-acyltransferase activity"/>
    <property type="evidence" value="ECO:0007669"/>
    <property type="project" value="TreeGrafter"/>
</dbReference>
<evidence type="ECO:0000256" key="3">
    <source>
        <dbReference type="ARBA" id="ARBA00022801"/>
    </source>
</evidence>
<dbReference type="Gene3D" id="3.90.1720.10">
    <property type="entry name" value="endopeptidase domain like (from Nostoc punctiforme)"/>
    <property type="match status" value="1"/>
</dbReference>
<dbReference type="GO" id="GO:0008970">
    <property type="term" value="F:phospholipase A1 activity"/>
    <property type="evidence" value="ECO:0007669"/>
    <property type="project" value="TreeGrafter"/>
</dbReference>
<dbReference type="Proteomes" id="UP000472260">
    <property type="component" value="Unassembled WGS sequence"/>
</dbReference>
<keyword evidence="2" id="KW-0808">Transferase</keyword>